<dbReference type="InterPro" id="IPR036881">
    <property type="entry name" value="Glyco_hydro_3_C_sf"/>
</dbReference>
<dbReference type="Pfam" id="PF00933">
    <property type="entry name" value="Glyco_hydro_3"/>
    <property type="match status" value="1"/>
</dbReference>
<dbReference type="Proteomes" id="UP000583454">
    <property type="component" value="Unassembled WGS sequence"/>
</dbReference>
<evidence type="ECO:0000256" key="6">
    <source>
        <dbReference type="ARBA" id="ARBA00023295"/>
    </source>
</evidence>
<dbReference type="PRINTS" id="PR00133">
    <property type="entry name" value="GLHYDRLASE3"/>
</dbReference>
<evidence type="ECO:0000256" key="5">
    <source>
        <dbReference type="ARBA" id="ARBA00022801"/>
    </source>
</evidence>
<feature type="signal peptide" evidence="7">
    <location>
        <begin position="1"/>
        <end position="21"/>
    </location>
</feature>
<evidence type="ECO:0000256" key="2">
    <source>
        <dbReference type="ARBA" id="ARBA00005336"/>
    </source>
</evidence>
<dbReference type="InterPro" id="IPR017853">
    <property type="entry name" value="GH"/>
</dbReference>
<feature type="chain" id="PRO_5032766637" description="beta-glucosidase" evidence="7">
    <location>
        <begin position="22"/>
        <end position="749"/>
    </location>
</feature>
<dbReference type="Pfam" id="PF01915">
    <property type="entry name" value="Glyco_hydro_3_C"/>
    <property type="match status" value="1"/>
</dbReference>
<keyword evidence="6 9" id="KW-0326">Glycosidase</keyword>
<dbReference type="SMART" id="SM01217">
    <property type="entry name" value="Fn3_like"/>
    <property type="match status" value="1"/>
</dbReference>
<dbReference type="AlphaFoldDB" id="A0A840ZGD9"/>
<evidence type="ECO:0000256" key="4">
    <source>
        <dbReference type="ARBA" id="ARBA00022729"/>
    </source>
</evidence>
<dbReference type="InterPro" id="IPR002772">
    <property type="entry name" value="Glyco_hydro_3_C"/>
</dbReference>
<evidence type="ECO:0000256" key="1">
    <source>
        <dbReference type="ARBA" id="ARBA00000448"/>
    </source>
</evidence>
<evidence type="ECO:0000313" key="10">
    <source>
        <dbReference type="Proteomes" id="UP000583454"/>
    </source>
</evidence>
<comment type="catalytic activity">
    <reaction evidence="1">
        <text>Hydrolysis of terminal, non-reducing beta-D-glucosyl residues with release of beta-D-glucose.</text>
        <dbReference type="EC" id="3.2.1.21"/>
    </reaction>
</comment>
<evidence type="ECO:0000259" key="8">
    <source>
        <dbReference type="SMART" id="SM01217"/>
    </source>
</evidence>
<feature type="domain" description="Fibronectin type III-like" evidence="8">
    <location>
        <begin position="655"/>
        <end position="724"/>
    </location>
</feature>
<sequence>MMARWAGRAAAAWLCLGAAQAQTQAQTTSIEAPSVEARVEALLARMTLEEKAGQLNLISNEPLNDPGAIRRGEVGAVINFSNAWLAAEADGLARASRLGIPLLVGLDVVHGYRTVFPLPLALAASFDPGLVRRAAAAMARESASVGLNWTFAPMADVARDLRWGRVVEGLGEDPWLTGRLTAAQVEGFRDGGLASTLKHCAGYGAVLGGRDYDATFVAPTELHDLHLPPFRAGIRAGADAVMTALTALNGVPTTADGGLMTGILRRQMGFSGLVVADWQAVASLVKHGVARDGAEATRKAFAAGVDMDMTSGLYLRHLPDEVRAGRITEAAVDAAVRRVLRLKFGLGLFDRPLVEASNAEGRLLLPETRRIAREAARASLVLLQNREDVLPIDPSRVRRIALVGPFADAAWDQVGPHEGNGQPHDTVTILSGLRERAAASGVEVVFAEGCPRVCTDRTGFAAAVEAARGADLVVAVMGEPRDRSGEGSSTAYLDWPGLQHDLLAAVADAGKPVALVVFGGRPTELGRAPERAHAMLMAWIPGTEGGPAIADVLFGDVGPSGKLPVSWPRTVGQMPLTYDTLPGGRPHIPNSRWTMGYADASPLPLFPFGHGLSYTSFAYGEPEVLTPKVGVGDRYEAVLEVRTPVTNIGPRPGRAVAQLYLGQPVAARSRPKRLLKGAVLLDLASGETAYANFRIPARDLGYHEPDGTLVVEPGEYRVTVGGDSAATQTARFTVETGWRGPPGGDQAQR</sequence>
<reference evidence="9 10" key="1">
    <citation type="submission" date="2020-08" db="EMBL/GenBank/DDBJ databases">
        <title>Genomic Encyclopedia of Type Strains, Phase IV (KMG-IV): sequencing the most valuable type-strain genomes for metagenomic binning, comparative biology and taxonomic classification.</title>
        <authorList>
            <person name="Goeker M."/>
        </authorList>
    </citation>
    <scope>NUCLEOTIDE SEQUENCE [LARGE SCALE GENOMIC DNA]</scope>
    <source>
        <strain evidence="9 10">DSM 2163</strain>
    </source>
</reference>
<dbReference type="Gene3D" id="3.40.50.1700">
    <property type="entry name" value="Glycoside hydrolase family 3 C-terminal domain"/>
    <property type="match status" value="1"/>
</dbReference>
<evidence type="ECO:0000256" key="7">
    <source>
        <dbReference type="SAM" id="SignalP"/>
    </source>
</evidence>
<dbReference type="PANTHER" id="PTHR30620:SF16">
    <property type="entry name" value="LYSOSOMAL BETA GLUCOSIDASE"/>
    <property type="match status" value="1"/>
</dbReference>
<dbReference type="InterPro" id="IPR051915">
    <property type="entry name" value="Cellulose_Degrad_GH3"/>
</dbReference>
<keyword evidence="10" id="KW-1185">Reference proteome</keyword>
<comment type="caution">
    <text evidence="9">The sequence shown here is derived from an EMBL/GenBank/DDBJ whole genome shotgun (WGS) entry which is preliminary data.</text>
</comment>
<dbReference type="Gene3D" id="2.60.40.10">
    <property type="entry name" value="Immunoglobulins"/>
    <property type="match status" value="1"/>
</dbReference>
<dbReference type="Gene3D" id="3.20.20.300">
    <property type="entry name" value="Glycoside hydrolase, family 3, N-terminal domain"/>
    <property type="match status" value="1"/>
</dbReference>
<dbReference type="InterPro" id="IPR013783">
    <property type="entry name" value="Ig-like_fold"/>
</dbReference>
<dbReference type="PANTHER" id="PTHR30620">
    <property type="entry name" value="PERIPLASMIC BETA-GLUCOSIDASE-RELATED"/>
    <property type="match status" value="1"/>
</dbReference>
<dbReference type="EC" id="3.2.1.21" evidence="3"/>
<dbReference type="Pfam" id="PF14310">
    <property type="entry name" value="Fn3-like"/>
    <property type="match status" value="1"/>
</dbReference>
<dbReference type="GO" id="GO:0009251">
    <property type="term" value="P:glucan catabolic process"/>
    <property type="evidence" value="ECO:0007669"/>
    <property type="project" value="TreeGrafter"/>
</dbReference>
<dbReference type="SUPFAM" id="SSF51445">
    <property type="entry name" value="(Trans)glycosidases"/>
    <property type="match status" value="1"/>
</dbReference>
<dbReference type="RefSeq" id="WP_246390302.1">
    <property type="nucleotide sequence ID" value="NZ_JACHOP010000003.1"/>
</dbReference>
<gene>
    <name evidence="9" type="ORF">HNR00_001048</name>
</gene>
<dbReference type="InterPro" id="IPR001764">
    <property type="entry name" value="Glyco_hydro_3_N"/>
</dbReference>
<dbReference type="SUPFAM" id="SSF52279">
    <property type="entry name" value="Beta-D-glucan exohydrolase, C-terminal domain"/>
    <property type="match status" value="1"/>
</dbReference>
<comment type="similarity">
    <text evidence="2">Belongs to the glycosyl hydrolase 3 family.</text>
</comment>
<dbReference type="InterPro" id="IPR036962">
    <property type="entry name" value="Glyco_hydro_3_N_sf"/>
</dbReference>
<name>A0A840ZGD9_9HYPH</name>
<proteinExistence type="inferred from homology"/>
<dbReference type="EMBL" id="JACHOP010000003">
    <property type="protein sequence ID" value="MBB5756350.1"/>
    <property type="molecule type" value="Genomic_DNA"/>
</dbReference>
<keyword evidence="5 9" id="KW-0378">Hydrolase</keyword>
<keyword evidence="4 7" id="KW-0732">Signal</keyword>
<organism evidence="9 10">
    <name type="scientific">Methylorubrum rhodinum</name>
    <dbReference type="NCBI Taxonomy" id="29428"/>
    <lineage>
        <taxon>Bacteria</taxon>
        <taxon>Pseudomonadati</taxon>
        <taxon>Pseudomonadota</taxon>
        <taxon>Alphaproteobacteria</taxon>
        <taxon>Hyphomicrobiales</taxon>
        <taxon>Methylobacteriaceae</taxon>
        <taxon>Methylorubrum</taxon>
    </lineage>
</organism>
<accession>A0A840ZGD9</accession>
<dbReference type="InterPro" id="IPR026891">
    <property type="entry name" value="Fn3-like"/>
</dbReference>
<dbReference type="GO" id="GO:0008422">
    <property type="term" value="F:beta-glucosidase activity"/>
    <property type="evidence" value="ECO:0007669"/>
    <property type="project" value="UniProtKB-EC"/>
</dbReference>
<evidence type="ECO:0000256" key="3">
    <source>
        <dbReference type="ARBA" id="ARBA00012744"/>
    </source>
</evidence>
<evidence type="ECO:0000313" key="9">
    <source>
        <dbReference type="EMBL" id="MBB5756350.1"/>
    </source>
</evidence>
<protein>
    <recommendedName>
        <fullName evidence="3">beta-glucosidase</fullName>
        <ecNumber evidence="3">3.2.1.21</ecNumber>
    </recommendedName>
</protein>